<dbReference type="InParanoid" id="A0A066WMZ9"/>
<dbReference type="EMBL" id="JMSN01000011">
    <property type="protein sequence ID" value="KDN52339.1"/>
    <property type="molecule type" value="Genomic_DNA"/>
</dbReference>
<dbReference type="AlphaFoldDB" id="A0A066WMZ9"/>
<feature type="compositionally biased region" description="Polar residues" evidence="1">
    <location>
        <begin position="50"/>
        <end position="68"/>
    </location>
</feature>
<proteinExistence type="predicted"/>
<reference evidence="2 3" key="1">
    <citation type="submission" date="2014-05" db="EMBL/GenBank/DDBJ databases">
        <title>Draft genome sequence of a rare smut relative, Tilletiaria anomala UBC 951.</title>
        <authorList>
            <consortium name="DOE Joint Genome Institute"/>
            <person name="Toome M."/>
            <person name="Kuo A."/>
            <person name="Henrissat B."/>
            <person name="Lipzen A."/>
            <person name="Tritt A."/>
            <person name="Yoshinaga Y."/>
            <person name="Zane M."/>
            <person name="Barry K."/>
            <person name="Grigoriev I.V."/>
            <person name="Spatafora J.W."/>
            <person name="Aimea M.C."/>
        </authorList>
    </citation>
    <scope>NUCLEOTIDE SEQUENCE [LARGE SCALE GENOMIC DNA]</scope>
    <source>
        <strain evidence="2 3">UBC 951</strain>
    </source>
</reference>
<gene>
    <name evidence="2" type="ORF">K437DRAFT_16494</name>
</gene>
<dbReference type="Proteomes" id="UP000027361">
    <property type="component" value="Unassembled WGS sequence"/>
</dbReference>
<protein>
    <submittedName>
        <fullName evidence="2">Uncharacterized protein</fullName>
    </submittedName>
</protein>
<feature type="region of interest" description="Disordered" evidence="1">
    <location>
        <begin position="50"/>
        <end position="79"/>
    </location>
</feature>
<keyword evidence="3" id="KW-1185">Reference proteome</keyword>
<dbReference type="GeneID" id="25261771"/>
<accession>A0A066WMZ9</accession>
<name>A0A066WMZ9_TILAU</name>
<dbReference type="HOGENOM" id="CLU_2308006_0_0_1"/>
<evidence type="ECO:0000313" key="3">
    <source>
        <dbReference type="Proteomes" id="UP000027361"/>
    </source>
</evidence>
<organism evidence="2 3">
    <name type="scientific">Tilletiaria anomala (strain ATCC 24038 / CBS 436.72 / UBC 951)</name>
    <dbReference type="NCBI Taxonomy" id="1037660"/>
    <lineage>
        <taxon>Eukaryota</taxon>
        <taxon>Fungi</taxon>
        <taxon>Dikarya</taxon>
        <taxon>Basidiomycota</taxon>
        <taxon>Ustilaginomycotina</taxon>
        <taxon>Exobasidiomycetes</taxon>
        <taxon>Georgefischeriales</taxon>
        <taxon>Tilletiariaceae</taxon>
        <taxon>Tilletiaria</taxon>
    </lineage>
</organism>
<evidence type="ECO:0000313" key="2">
    <source>
        <dbReference type="EMBL" id="KDN52339.1"/>
    </source>
</evidence>
<sequence length="100" mass="10848">MRMQPAPNPLYTLEPAWRRNLQVWRQAQAAALVVVSIALAISAQRKARGSSLTESPVQSARAHTNTCCGANKRSRTSFGKRAERAHCAPLLLTAVPAGVR</sequence>
<comment type="caution">
    <text evidence="2">The sequence shown here is derived from an EMBL/GenBank/DDBJ whole genome shotgun (WGS) entry which is preliminary data.</text>
</comment>
<evidence type="ECO:0000256" key="1">
    <source>
        <dbReference type="SAM" id="MobiDB-lite"/>
    </source>
</evidence>
<dbReference type="RefSeq" id="XP_013245142.1">
    <property type="nucleotide sequence ID" value="XM_013389688.1"/>
</dbReference>